<proteinExistence type="predicted"/>
<comment type="caution">
    <text evidence="1">The sequence shown here is derived from an EMBL/GenBank/DDBJ whole genome shotgun (WGS) entry which is preliminary data.</text>
</comment>
<name>A0ABR5AB81_9BACL</name>
<evidence type="ECO:0000313" key="1">
    <source>
        <dbReference type="EMBL" id="KIL37953.1"/>
    </source>
</evidence>
<reference evidence="1 2" key="1">
    <citation type="submission" date="2014-12" db="EMBL/GenBank/DDBJ databases">
        <title>Draft genome sequence of Paenibacillus kamchatkensis strain B-2647.</title>
        <authorList>
            <person name="Karlyshev A.V."/>
            <person name="Kudryashova E.B."/>
        </authorList>
    </citation>
    <scope>NUCLEOTIDE SEQUENCE [LARGE SCALE GENOMIC DNA]</scope>
    <source>
        <strain evidence="1 2">VKM B-2647</strain>
    </source>
</reference>
<keyword evidence="2" id="KW-1185">Reference proteome</keyword>
<evidence type="ECO:0000313" key="2">
    <source>
        <dbReference type="Proteomes" id="UP000031967"/>
    </source>
</evidence>
<accession>A0ABR5AB81</accession>
<dbReference type="Proteomes" id="UP000031967">
    <property type="component" value="Unassembled WGS sequence"/>
</dbReference>
<sequence>MIPVSSIKLQNHIDEEKKKHMLWAFLASHGSGEGGYYQGYLAALRDIEENMKSGKLDLV</sequence>
<organism evidence="1 2">
    <name type="scientific">Gordoniibacillus kamchatkensis</name>
    <dbReference type="NCBI Taxonomy" id="1590651"/>
    <lineage>
        <taxon>Bacteria</taxon>
        <taxon>Bacillati</taxon>
        <taxon>Bacillota</taxon>
        <taxon>Bacilli</taxon>
        <taxon>Bacillales</taxon>
        <taxon>Paenibacillaceae</taxon>
        <taxon>Gordoniibacillus</taxon>
    </lineage>
</organism>
<dbReference type="RefSeq" id="WP_041052162.1">
    <property type="nucleotide sequence ID" value="NZ_JXAK01000085.1"/>
</dbReference>
<protein>
    <submittedName>
        <fullName evidence="1">Uncharacterized protein</fullName>
    </submittedName>
</protein>
<gene>
    <name evidence="1" type="ORF">SD70_29635</name>
</gene>
<dbReference type="EMBL" id="JXAK01000085">
    <property type="protein sequence ID" value="KIL37953.1"/>
    <property type="molecule type" value="Genomic_DNA"/>
</dbReference>